<reference evidence="2 3" key="1">
    <citation type="journal article" date="2013" name="PLoS ONE">
        <title>Genomic and secretomic analyses reveal unique features of the lignocellulolytic enzyme system of Penicillium decumbens.</title>
        <authorList>
            <person name="Liu G."/>
            <person name="Zhang L."/>
            <person name="Wei X."/>
            <person name="Zou G."/>
            <person name="Qin Y."/>
            <person name="Ma L."/>
            <person name="Li J."/>
            <person name="Zheng H."/>
            <person name="Wang S."/>
            <person name="Wang C."/>
            <person name="Xun L."/>
            <person name="Zhao G.-P."/>
            <person name="Zhou Z."/>
            <person name="Qu Y."/>
        </authorList>
    </citation>
    <scope>NUCLEOTIDE SEQUENCE [LARGE SCALE GENOMIC DNA]</scope>
    <source>
        <strain evidence="3">114-2 / CGMCC 5302</strain>
    </source>
</reference>
<sequence>MPAPIERVEPPVVVRELHDDEKLVVEHFDRHVKRCKICARVLETNKDSLCDRGQLLALDVQKYLYSVDGKPFSAVDRENGKPMRVRLPQPTSPTHRLIDNIANGLRLASPRRGRAPQVKPPVTPPSTSPHRKTSPLESFDATYHVPARRNDLVIEHRRPRSREQAESPQPSSSTRIIERSPSTNKPRIVVYPSPHTSPNRSSHSRGSLYETDLQDRVERRYESTHVRRRSDYYR</sequence>
<feature type="compositionally biased region" description="Basic and acidic residues" evidence="1">
    <location>
        <begin position="148"/>
        <end position="165"/>
    </location>
</feature>
<feature type="compositionally biased region" description="Basic and acidic residues" evidence="1">
    <location>
        <begin position="213"/>
        <end position="234"/>
    </location>
</feature>
<dbReference type="PhylomeDB" id="S7ZSU1"/>
<proteinExistence type="predicted"/>
<evidence type="ECO:0000313" key="3">
    <source>
        <dbReference type="Proteomes" id="UP000019376"/>
    </source>
</evidence>
<protein>
    <submittedName>
        <fullName evidence="2">Uncharacterized protein</fullName>
    </submittedName>
</protein>
<dbReference type="EMBL" id="KB644415">
    <property type="protein sequence ID" value="EPS33770.1"/>
    <property type="molecule type" value="Genomic_DNA"/>
</dbReference>
<feature type="compositionally biased region" description="Polar residues" evidence="1">
    <location>
        <begin position="194"/>
        <end position="205"/>
    </location>
</feature>
<feature type="compositionally biased region" description="Polar residues" evidence="1">
    <location>
        <begin position="166"/>
        <end position="185"/>
    </location>
</feature>
<feature type="region of interest" description="Disordered" evidence="1">
    <location>
        <begin position="106"/>
        <end position="234"/>
    </location>
</feature>
<gene>
    <name evidence="2" type="ORF">PDE_08732</name>
</gene>
<dbReference type="HOGENOM" id="CLU_096861_0_0_1"/>
<feature type="compositionally biased region" description="Pro residues" evidence="1">
    <location>
        <begin position="118"/>
        <end position="127"/>
    </location>
</feature>
<keyword evidence="3" id="KW-1185">Reference proteome</keyword>
<evidence type="ECO:0000313" key="2">
    <source>
        <dbReference type="EMBL" id="EPS33770.1"/>
    </source>
</evidence>
<dbReference type="AlphaFoldDB" id="S7ZSU1"/>
<name>S7ZSU1_PENO1</name>
<dbReference type="OrthoDB" id="5387413at2759"/>
<evidence type="ECO:0000256" key="1">
    <source>
        <dbReference type="SAM" id="MobiDB-lite"/>
    </source>
</evidence>
<dbReference type="eggNOG" id="ENOG502SZUX">
    <property type="taxonomic scope" value="Eukaryota"/>
</dbReference>
<accession>S7ZSU1</accession>
<organism evidence="2 3">
    <name type="scientific">Penicillium oxalicum (strain 114-2 / CGMCC 5302)</name>
    <name type="common">Penicillium decumbens</name>
    <dbReference type="NCBI Taxonomy" id="933388"/>
    <lineage>
        <taxon>Eukaryota</taxon>
        <taxon>Fungi</taxon>
        <taxon>Dikarya</taxon>
        <taxon>Ascomycota</taxon>
        <taxon>Pezizomycotina</taxon>
        <taxon>Eurotiomycetes</taxon>
        <taxon>Eurotiomycetidae</taxon>
        <taxon>Eurotiales</taxon>
        <taxon>Aspergillaceae</taxon>
        <taxon>Penicillium</taxon>
    </lineage>
</organism>
<dbReference type="Proteomes" id="UP000019376">
    <property type="component" value="Unassembled WGS sequence"/>
</dbReference>